<comment type="caution">
    <text evidence="6">The sequence shown here is derived from an EMBL/GenBank/DDBJ whole genome shotgun (WGS) entry which is preliminary data.</text>
</comment>
<accession>A0A1A5YHK6</accession>
<dbReference type="PIRSF" id="PIRSF019455">
    <property type="entry name" value="CopR_AtkY"/>
    <property type="match status" value="1"/>
</dbReference>
<dbReference type="InterPro" id="IPR005650">
    <property type="entry name" value="BlaI_family"/>
</dbReference>
<evidence type="ECO:0000256" key="4">
    <source>
        <dbReference type="ARBA" id="ARBA00023163"/>
    </source>
</evidence>
<comment type="similarity">
    <text evidence="1">Belongs to the BlaI transcriptional regulatory family.</text>
</comment>
<feature type="coiled-coil region" evidence="5">
    <location>
        <begin position="98"/>
        <end position="125"/>
    </location>
</feature>
<dbReference type="AlphaFoldDB" id="A0A1A5YHK6"/>
<evidence type="ECO:0000256" key="5">
    <source>
        <dbReference type="SAM" id="Coils"/>
    </source>
</evidence>
<sequence>MDGIPKISESEWEIMKVIWKRNPVTAEQIMEQLPEEIQWSDQTIRTFINRLLKKNVIAFTKTGRSYNYFPLLSEKECVLAESRSFIKRVFGGVSNLLVTNFLEEAELSQKEIEQLQKILESKQKKNDDAPKA</sequence>
<evidence type="ECO:0000256" key="3">
    <source>
        <dbReference type="ARBA" id="ARBA00023125"/>
    </source>
</evidence>
<evidence type="ECO:0000313" key="6">
    <source>
        <dbReference type="EMBL" id="OBR65054.1"/>
    </source>
</evidence>
<keyword evidence="2" id="KW-0805">Transcription regulation</keyword>
<dbReference type="SUPFAM" id="SSF46785">
    <property type="entry name" value="Winged helix' DNA-binding domain"/>
    <property type="match status" value="1"/>
</dbReference>
<dbReference type="Proteomes" id="UP000092024">
    <property type="component" value="Unassembled WGS sequence"/>
</dbReference>
<dbReference type="GO" id="GO:0045892">
    <property type="term" value="P:negative regulation of DNA-templated transcription"/>
    <property type="evidence" value="ECO:0007669"/>
    <property type="project" value="InterPro"/>
</dbReference>
<dbReference type="Pfam" id="PF03965">
    <property type="entry name" value="Penicillinase_R"/>
    <property type="match status" value="1"/>
</dbReference>
<evidence type="ECO:0000313" key="7">
    <source>
        <dbReference type="Proteomes" id="UP000092024"/>
    </source>
</evidence>
<keyword evidence="4" id="KW-0804">Transcription</keyword>
<reference evidence="6 7" key="1">
    <citation type="submission" date="2016-05" db="EMBL/GenBank/DDBJ databases">
        <title>Paenibacillus oryzae. sp. nov., isolated from the rice root.</title>
        <authorList>
            <person name="Zhang J."/>
            <person name="Zhang X."/>
        </authorList>
    </citation>
    <scope>NUCLEOTIDE SEQUENCE [LARGE SCALE GENOMIC DNA]</scope>
    <source>
        <strain evidence="6 7">1DrF-4</strain>
    </source>
</reference>
<dbReference type="GO" id="GO:0003677">
    <property type="term" value="F:DNA binding"/>
    <property type="evidence" value="ECO:0007669"/>
    <property type="project" value="UniProtKB-KW"/>
</dbReference>
<gene>
    <name evidence="6" type="ORF">A7K91_05700</name>
</gene>
<dbReference type="STRING" id="1844972.A7K91_05700"/>
<keyword evidence="7" id="KW-1185">Reference proteome</keyword>
<dbReference type="OrthoDB" id="1849040at2"/>
<proteinExistence type="inferred from homology"/>
<dbReference type="RefSeq" id="WP_068684351.1">
    <property type="nucleotide sequence ID" value="NZ_LYPA01000064.1"/>
</dbReference>
<name>A0A1A5YHK6_9BACL</name>
<dbReference type="Gene3D" id="1.10.10.10">
    <property type="entry name" value="Winged helix-like DNA-binding domain superfamily/Winged helix DNA-binding domain"/>
    <property type="match status" value="1"/>
</dbReference>
<keyword evidence="5" id="KW-0175">Coiled coil</keyword>
<dbReference type="EMBL" id="LYPA01000064">
    <property type="protein sequence ID" value="OBR65054.1"/>
    <property type="molecule type" value="Genomic_DNA"/>
</dbReference>
<dbReference type="InterPro" id="IPR036388">
    <property type="entry name" value="WH-like_DNA-bd_sf"/>
</dbReference>
<protein>
    <submittedName>
        <fullName evidence="6">Transcriptional regulator</fullName>
    </submittedName>
</protein>
<dbReference type="Gene3D" id="1.10.4040.10">
    <property type="entry name" value="Penicillinase repressor domain"/>
    <property type="match status" value="1"/>
</dbReference>
<organism evidence="6 7">
    <name type="scientific">Paenibacillus oryzae</name>
    <dbReference type="NCBI Taxonomy" id="1844972"/>
    <lineage>
        <taxon>Bacteria</taxon>
        <taxon>Bacillati</taxon>
        <taxon>Bacillota</taxon>
        <taxon>Bacilli</taxon>
        <taxon>Bacillales</taxon>
        <taxon>Paenibacillaceae</taxon>
        <taxon>Paenibacillus</taxon>
    </lineage>
</organism>
<evidence type="ECO:0000256" key="2">
    <source>
        <dbReference type="ARBA" id="ARBA00023015"/>
    </source>
</evidence>
<evidence type="ECO:0000256" key="1">
    <source>
        <dbReference type="ARBA" id="ARBA00011046"/>
    </source>
</evidence>
<keyword evidence="3" id="KW-0238">DNA-binding</keyword>
<dbReference type="InterPro" id="IPR036390">
    <property type="entry name" value="WH_DNA-bd_sf"/>
</dbReference>